<organism evidence="1 2">
    <name type="scientific">Sinanodonta woodiana</name>
    <name type="common">Chinese pond mussel</name>
    <name type="synonym">Anodonta woodiana</name>
    <dbReference type="NCBI Taxonomy" id="1069815"/>
    <lineage>
        <taxon>Eukaryota</taxon>
        <taxon>Metazoa</taxon>
        <taxon>Spiralia</taxon>
        <taxon>Lophotrochozoa</taxon>
        <taxon>Mollusca</taxon>
        <taxon>Bivalvia</taxon>
        <taxon>Autobranchia</taxon>
        <taxon>Heteroconchia</taxon>
        <taxon>Palaeoheterodonta</taxon>
        <taxon>Unionida</taxon>
        <taxon>Unionoidea</taxon>
        <taxon>Unionidae</taxon>
        <taxon>Unioninae</taxon>
        <taxon>Sinanodonta</taxon>
    </lineage>
</organism>
<dbReference type="Proteomes" id="UP001634394">
    <property type="component" value="Unassembled WGS sequence"/>
</dbReference>
<sequence>MYTRHLIELYFYVGFTYDEIAMILSIKYNMTIYVRHLKQKLHELNLTRRKGYSDLDTVLSFIEYQLSTSGQMHGYRWMCQKCLLNGLKVRKEDIRLMLRMLDPHGVKLRQRRCLRRRQYFLKRPKLLLAH</sequence>
<comment type="caution">
    <text evidence="1">The sequence shown here is derived from an EMBL/GenBank/DDBJ whole genome shotgun (WGS) entry which is preliminary data.</text>
</comment>
<accession>A0ABD3V6F9</accession>
<reference evidence="1 2" key="1">
    <citation type="submission" date="2024-11" db="EMBL/GenBank/DDBJ databases">
        <title>Chromosome-level genome assembly of the freshwater bivalve Anodonta woodiana.</title>
        <authorList>
            <person name="Chen X."/>
        </authorList>
    </citation>
    <scope>NUCLEOTIDE SEQUENCE [LARGE SCALE GENOMIC DNA]</scope>
    <source>
        <strain evidence="1">MN2024</strain>
        <tissue evidence="1">Gills</tissue>
    </source>
</reference>
<evidence type="ECO:0000313" key="1">
    <source>
        <dbReference type="EMBL" id="KAL3857192.1"/>
    </source>
</evidence>
<dbReference type="PANTHER" id="PTHR46791:SF13">
    <property type="entry name" value="CLR5 DOMAIN-CONTAINING PROTEIN"/>
    <property type="match status" value="1"/>
</dbReference>
<dbReference type="EMBL" id="JBJQND010000013">
    <property type="protein sequence ID" value="KAL3857192.1"/>
    <property type="molecule type" value="Genomic_DNA"/>
</dbReference>
<name>A0ABD3V6F9_SINWO</name>
<evidence type="ECO:0000313" key="2">
    <source>
        <dbReference type="Proteomes" id="UP001634394"/>
    </source>
</evidence>
<dbReference type="PANTHER" id="PTHR46791">
    <property type="entry name" value="EXPRESSED PROTEIN"/>
    <property type="match status" value="1"/>
</dbReference>
<dbReference type="AlphaFoldDB" id="A0ABD3V6F9"/>
<keyword evidence="2" id="KW-1185">Reference proteome</keyword>
<proteinExistence type="predicted"/>
<gene>
    <name evidence="1" type="ORF">ACJMK2_011884</name>
</gene>
<protein>
    <submittedName>
        <fullName evidence="1">Uncharacterized protein</fullName>
    </submittedName>
</protein>